<dbReference type="PROSITE" id="PS50005">
    <property type="entry name" value="TPR"/>
    <property type="match status" value="1"/>
</dbReference>
<evidence type="ECO:0000256" key="3">
    <source>
        <dbReference type="PROSITE-ProRule" id="PRU00339"/>
    </source>
</evidence>
<dbReference type="EMBL" id="BRXY01000207">
    <property type="protein sequence ID" value="GMH77425.1"/>
    <property type="molecule type" value="Genomic_DNA"/>
</dbReference>
<protein>
    <recommendedName>
        <fullName evidence="8">Kinesin light chain</fullName>
    </recommendedName>
</protein>
<feature type="coiled-coil region" evidence="4">
    <location>
        <begin position="86"/>
        <end position="113"/>
    </location>
</feature>
<dbReference type="SUPFAM" id="SSF48452">
    <property type="entry name" value="TPR-like"/>
    <property type="match status" value="1"/>
</dbReference>
<dbReference type="Gene3D" id="1.25.40.10">
    <property type="entry name" value="Tetratricopeptide repeat domain"/>
    <property type="match status" value="2"/>
</dbReference>
<reference evidence="7" key="1">
    <citation type="journal article" date="2023" name="Commun. Biol.">
        <title>Genome analysis of Parmales, the sister group of diatoms, reveals the evolutionary specialization of diatoms from phago-mixotrophs to photoautotrophs.</title>
        <authorList>
            <person name="Ban H."/>
            <person name="Sato S."/>
            <person name="Yoshikawa S."/>
            <person name="Yamada K."/>
            <person name="Nakamura Y."/>
            <person name="Ichinomiya M."/>
            <person name="Sato N."/>
            <person name="Blanc-Mathieu R."/>
            <person name="Endo H."/>
            <person name="Kuwata A."/>
            <person name="Ogata H."/>
        </authorList>
    </citation>
    <scope>NUCLEOTIDE SEQUENCE [LARGE SCALE GENOMIC DNA]</scope>
    <source>
        <strain evidence="7">NIES 3701</strain>
    </source>
</reference>
<dbReference type="SUPFAM" id="SSF81301">
    <property type="entry name" value="Nucleotidyltransferase"/>
    <property type="match status" value="1"/>
</dbReference>
<feature type="repeat" description="TPR" evidence="3">
    <location>
        <begin position="479"/>
        <end position="512"/>
    </location>
</feature>
<evidence type="ECO:0000256" key="5">
    <source>
        <dbReference type="SAM" id="MobiDB-lite"/>
    </source>
</evidence>
<proteinExistence type="predicted"/>
<evidence type="ECO:0008006" key="8">
    <source>
        <dbReference type="Google" id="ProtNLM"/>
    </source>
</evidence>
<dbReference type="PANTHER" id="PTHR45641:SF19">
    <property type="entry name" value="NEPHROCYSTIN-3"/>
    <property type="match status" value="1"/>
</dbReference>
<dbReference type="SMART" id="SM00028">
    <property type="entry name" value="TPR"/>
    <property type="match status" value="3"/>
</dbReference>
<dbReference type="Pfam" id="PF13424">
    <property type="entry name" value="TPR_12"/>
    <property type="match status" value="1"/>
</dbReference>
<dbReference type="Proteomes" id="UP001165085">
    <property type="component" value="Unassembled WGS sequence"/>
</dbReference>
<organism evidence="6 7">
    <name type="scientific">Triparma strigata</name>
    <dbReference type="NCBI Taxonomy" id="1606541"/>
    <lineage>
        <taxon>Eukaryota</taxon>
        <taxon>Sar</taxon>
        <taxon>Stramenopiles</taxon>
        <taxon>Ochrophyta</taxon>
        <taxon>Bolidophyceae</taxon>
        <taxon>Parmales</taxon>
        <taxon>Triparmaceae</taxon>
        <taxon>Triparma</taxon>
    </lineage>
</organism>
<evidence type="ECO:0000256" key="4">
    <source>
        <dbReference type="SAM" id="Coils"/>
    </source>
</evidence>
<name>A0A9W7B0Q8_9STRA</name>
<dbReference type="InterPro" id="IPR043519">
    <property type="entry name" value="NT_sf"/>
</dbReference>
<dbReference type="AlphaFoldDB" id="A0A9W7B0Q8"/>
<dbReference type="OrthoDB" id="202771at2759"/>
<keyword evidence="4" id="KW-0175">Coiled coil</keyword>
<evidence type="ECO:0000256" key="2">
    <source>
        <dbReference type="ARBA" id="ARBA00022803"/>
    </source>
</evidence>
<accession>A0A9W7B0Q8</accession>
<dbReference type="InterPro" id="IPR011990">
    <property type="entry name" value="TPR-like_helical_dom_sf"/>
</dbReference>
<gene>
    <name evidence="6" type="ORF">TrST_g9195</name>
</gene>
<evidence type="ECO:0000256" key="1">
    <source>
        <dbReference type="ARBA" id="ARBA00022737"/>
    </source>
</evidence>
<dbReference type="Pfam" id="PF13181">
    <property type="entry name" value="TPR_8"/>
    <property type="match status" value="1"/>
</dbReference>
<keyword evidence="1" id="KW-0677">Repeat</keyword>
<evidence type="ECO:0000313" key="7">
    <source>
        <dbReference type="Proteomes" id="UP001165085"/>
    </source>
</evidence>
<keyword evidence="7" id="KW-1185">Reference proteome</keyword>
<dbReference type="PANTHER" id="PTHR45641">
    <property type="entry name" value="TETRATRICOPEPTIDE REPEAT PROTEIN (AFU_ORTHOLOGUE AFUA_6G03870)"/>
    <property type="match status" value="1"/>
</dbReference>
<dbReference type="InterPro" id="IPR019734">
    <property type="entry name" value="TPR_rpt"/>
</dbReference>
<evidence type="ECO:0000313" key="6">
    <source>
        <dbReference type="EMBL" id="GMH77425.1"/>
    </source>
</evidence>
<sequence length="605" mass="67585">MGCQMSSVGGVESPSVRLSQTKRPSQIKLYKSGKESGTIGLHPITGMNIANLTGMIALKNKINGIAAKMLPEEIMNQKRFASFKELSEQDSAAKNLEELYVEAEAALPEFEETVRRIVEESGLDPDFYPLVEGKKVVDDDVVFKALTVNSLKRMERTVVKVKNKYDGNFLRVFDLVRCSITVETEEQLGRVLTKLLATGNVVRLKNRFATPLPSGIRDCLLNIKIAGHICEVQLHLSYIIKEKGEMHTFYNFFRELFSDASESYTDILDRTEVLGDLGSKRGEGEGSVAANVSKLLHEGDLKRLRGLGHLVGSKTGFGDEDLDLEIRKRVKEVIEAEGGEGEGKKLELLDAYFDLGAAYSSVSDSDNAKIYFKQAKEGYEELLGSDSEKALEVTYELILMTPSIDDENIEKIRDLLKRMEGVLGKENALTLKGLKQLGDVLMENGVTKEAKEVYKTWLMGQEKIMQRLPSSEEDQRGTLVTLMNVGAVNYTLQNYEKALEFYQRALKGEERTLGKAHPNTLKAVMNIAIVCEGLKDYGKAEEYHKRALGSFEEHLGNQHQHTKNAAKALRQCYKKSRNTKGLKELRHAHPNIEAYDLVSCTGTIL</sequence>
<comment type="caution">
    <text evidence="6">The sequence shown here is derived from an EMBL/GenBank/DDBJ whole genome shotgun (WGS) entry which is preliminary data.</text>
</comment>
<keyword evidence="2 3" id="KW-0802">TPR repeat</keyword>
<feature type="region of interest" description="Disordered" evidence="5">
    <location>
        <begin position="1"/>
        <end position="24"/>
    </location>
</feature>